<dbReference type="EMBL" id="REGN01008323">
    <property type="protein sequence ID" value="RNA03856.1"/>
    <property type="molecule type" value="Genomic_DNA"/>
</dbReference>
<proteinExistence type="predicted"/>
<organism evidence="1 2">
    <name type="scientific">Brachionus plicatilis</name>
    <name type="common">Marine rotifer</name>
    <name type="synonym">Brachionus muelleri</name>
    <dbReference type="NCBI Taxonomy" id="10195"/>
    <lineage>
        <taxon>Eukaryota</taxon>
        <taxon>Metazoa</taxon>
        <taxon>Spiralia</taxon>
        <taxon>Gnathifera</taxon>
        <taxon>Rotifera</taxon>
        <taxon>Eurotatoria</taxon>
        <taxon>Monogononta</taxon>
        <taxon>Pseudotrocha</taxon>
        <taxon>Ploima</taxon>
        <taxon>Brachionidae</taxon>
        <taxon>Brachionus</taxon>
    </lineage>
</organism>
<feature type="non-terminal residue" evidence="1">
    <location>
        <position position="1"/>
    </location>
</feature>
<keyword evidence="2" id="KW-1185">Reference proteome</keyword>
<reference evidence="1 2" key="1">
    <citation type="journal article" date="2018" name="Sci. Rep.">
        <title>Genomic signatures of local adaptation to the degree of environmental predictability in rotifers.</title>
        <authorList>
            <person name="Franch-Gras L."/>
            <person name="Hahn C."/>
            <person name="Garcia-Roger E.M."/>
            <person name="Carmona M.J."/>
            <person name="Serra M."/>
            <person name="Gomez A."/>
        </authorList>
    </citation>
    <scope>NUCLEOTIDE SEQUENCE [LARGE SCALE GENOMIC DNA]</scope>
    <source>
        <strain evidence="1">HYR1</strain>
    </source>
</reference>
<comment type="caution">
    <text evidence="1">The sequence shown here is derived from an EMBL/GenBank/DDBJ whole genome shotgun (WGS) entry which is preliminary data.</text>
</comment>
<accession>A0A3M7PXI3</accession>
<protein>
    <submittedName>
        <fullName evidence="1">Uncharacterized protein</fullName>
    </submittedName>
</protein>
<name>A0A3M7PXI3_BRAPC</name>
<evidence type="ECO:0000313" key="2">
    <source>
        <dbReference type="Proteomes" id="UP000276133"/>
    </source>
</evidence>
<evidence type="ECO:0000313" key="1">
    <source>
        <dbReference type="EMBL" id="RNA03856.1"/>
    </source>
</evidence>
<sequence>YLKNLAIGCFSGASTCTTTWSVKSPTAFILLLLYFNNFMFSKGLRDVLRKLDNVRYFFLLKKNIRFLFTKKANLFLYISNLNKIEFFAILNLWNGEKQSLPKALQITRLNVFERKCRWNVYTAYI</sequence>
<gene>
    <name evidence="1" type="ORF">BpHYR1_036562</name>
</gene>
<dbReference type="Proteomes" id="UP000276133">
    <property type="component" value="Unassembled WGS sequence"/>
</dbReference>
<dbReference type="AlphaFoldDB" id="A0A3M7PXI3"/>